<dbReference type="Proteomes" id="UP001215598">
    <property type="component" value="Unassembled WGS sequence"/>
</dbReference>
<reference evidence="1" key="1">
    <citation type="submission" date="2023-03" db="EMBL/GenBank/DDBJ databases">
        <title>Massive genome expansion in bonnet fungi (Mycena s.s.) driven by repeated elements and novel gene families across ecological guilds.</title>
        <authorList>
            <consortium name="Lawrence Berkeley National Laboratory"/>
            <person name="Harder C.B."/>
            <person name="Miyauchi S."/>
            <person name="Viragh M."/>
            <person name="Kuo A."/>
            <person name="Thoen E."/>
            <person name="Andreopoulos B."/>
            <person name="Lu D."/>
            <person name="Skrede I."/>
            <person name="Drula E."/>
            <person name="Henrissat B."/>
            <person name="Morin E."/>
            <person name="Kohler A."/>
            <person name="Barry K."/>
            <person name="LaButti K."/>
            <person name="Morin E."/>
            <person name="Salamov A."/>
            <person name="Lipzen A."/>
            <person name="Mereny Z."/>
            <person name="Hegedus B."/>
            <person name="Baldrian P."/>
            <person name="Stursova M."/>
            <person name="Weitz H."/>
            <person name="Taylor A."/>
            <person name="Grigoriev I.V."/>
            <person name="Nagy L.G."/>
            <person name="Martin F."/>
            <person name="Kauserud H."/>
        </authorList>
    </citation>
    <scope>NUCLEOTIDE SEQUENCE</scope>
    <source>
        <strain evidence="1">CBHHK182m</strain>
    </source>
</reference>
<protein>
    <submittedName>
        <fullName evidence="1">Uncharacterized protein</fullName>
    </submittedName>
</protein>
<dbReference type="AlphaFoldDB" id="A0AAD7MA93"/>
<proteinExistence type="predicted"/>
<gene>
    <name evidence="1" type="ORF">B0H16DRAFT_1746386</name>
</gene>
<accession>A0AAD7MA93</accession>
<comment type="caution">
    <text evidence="1">The sequence shown here is derived from an EMBL/GenBank/DDBJ whole genome shotgun (WGS) entry which is preliminary data.</text>
</comment>
<dbReference type="EMBL" id="JARKIB010000439">
    <property type="protein sequence ID" value="KAJ7707941.1"/>
    <property type="molecule type" value="Genomic_DNA"/>
</dbReference>
<organism evidence="1 2">
    <name type="scientific">Mycena metata</name>
    <dbReference type="NCBI Taxonomy" id="1033252"/>
    <lineage>
        <taxon>Eukaryota</taxon>
        <taxon>Fungi</taxon>
        <taxon>Dikarya</taxon>
        <taxon>Basidiomycota</taxon>
        <taxon>Agaricomycotina</taxon>
        <taxon>Agaricomycetes</taxon>
        <taxon>Agaricomycetidae</taxon>
        <taxon>Agaricales</taxon>
        <taxon>Marasmiineae</taxon>
        <taxon>Mycenaceae</taxon>
        <taxon>Mycena</taxon>
    </lineage>
</organism>
<sequence length="325" mass="37341">MLSAYDSRKFSTSRVRSAHGYEEDPVIDDGLTFRLPRFDEHHSRIIERRGVKWMIWSPNSRQDPFYPGAYIHQQSLPLPAEKEQLRTDGHGGRWDYTRSPQHYSNVRPWLGFIVRPGFQEPFDVEYDEVISVWESMSPEGGKIPLDACQALVERNDLLEGQISSILSDAARIGGGIVSHRPRYPDSASLAGLANIDRYEKLLDRMTECQWGIKEKAAWVAFVRTWTLNPPNVEYRSQERVIRTEERFVGTWLNGEHPQFGWWFLTRAAMPCFIINCLGNRVPATAQCSTFTERTPIASLQSLYYEYDRVAIANGGRTTSREVGHL</sequence>
<name>A0AAD7MA93_9AGAR</name>
<evidence type="ECO:0000313" key="1">
    <source>
        <dbReference type="EMBL" id="KAJ7707941.1"/>
    </source>
</evidence>
<keyword evidence="2" id="KW-1185">Reference proteome</keyword>
<evidence type="ECO:0000313" key="2">
    <source>
        <dbReference type="Proteomes" id="UP001215598"/>
    </source>
</evidence>